<evidence type="ECO:0000256" key="1">
    <source>
        <dbReference type="ARBA" id="ARBA00004240"/>
    </source>
</evidence>
<dbReference type="InterPro" id="IPR044674">
    <property type="entry name" value="EDEM1/2/3"/>
</dbReference>
<comment type="similarity">
    <text evidence="2">Belongs to the glycosyl hydrolase 47 family.</text>
</comment>
<dbReference type="PANTHER" id="PTHR45679">
    <property type="entry name" value="ER DEGRADATION-ENHANCING ALPHA-MANNOSIDASE-LIKE PROTEIN 2"/>
    <property type="match status" value="1"/>
</dbReference>
<keyword evidence="6" id="KW-1185">Reference proteome</keyword>
<dbReference type="InterPro" id="IPR036026">
    <property type="entry name" value="Seven-hairpin_glycosidases"/>
</dbReference>
<evidence type="ECO:0000256" key="3">
    <source>
        <dbReference type="ARBA" id="ARBA00022824"/>
    </source>
</evidence>
<evidence type="ECO:0000256" key="2">
    <source>
        <dbReference type="ARBA" id="ARBA00007658"/>
    </source>
</evidence>
<dbReference type="Pfam" id="PF01532">
    <property type="entry name" value="Glyco_hydro_47"/>
    <property type="match status" value="1"/>
</dbReference>
<gene>
    <name evidence="5" type="ORF">VitviT2T_017160</name>
</gene>
<keyword evidence="3" id="KW-0256">Endoplasmic reticulum</keyword>
<dbReference type="InterPro" id="IPR012341">
    <property type="entry name" value="6hp_glycosidase-like_sf"/>
</dbReference>
<name>A0ABY9CVX5_VITVI</name>
<dbReference type="PANTHER" id="PTHR45679:SF5">
    <property type="entry name" value="ER DEGRADATION-ENHANCING ALPHA-MANNOSIDASE-LIKE PROTEIN 1"/>
    <property type="match status" value="1"/>
</dbReference>
<comment type="subcellular location">
    <subcellularLocation>
        <location evidence="1">Endoplasmic reticulum</location>
    </subcellularLocation>
</comment>
<evidence type="ECO:0000256" key="4">
    <source>
        <dbReference type="ARBA" id="ARBA00023180"/>
    </source>
</evidence>
<dbReference type="EMBL" id="CP126658">
    <property type="protein sequence ID" value="WJZ98649.1"/>
    <property type="molecule type" value="Genomic_DNA"/>
</dbReference>
<evidence type="ECO:0000313" key="5">
    <source>
        <dbReference type="EMBL" id="WJZ98649.1"/>
    </source>
</evidence>
<accession>A0ABY9CVX5</accession>
<reference evidence="5 6" key="1">
    <citation type="journal article" date="2023" name="Hortic Res">
        <title>The complete reference genome for grapevine (Vitis vinifera L.) genetics and breeding.</title>
        <authorList>
            <person name="Shi X."/>
            <person name="Cao S."/>
            <person name="Wang X."/>
            <person name="Huang S."/>
            <person name="Wang Y."/>
            <person name="Liu Z."/>
            <person name="Liu W."/>
            <person name="Leng X."/>
            <person name="Peng Y."/>
            <person name="Wang N."/>
            <person name="Wang Y."/>
            <person name="Ma Z."/>
            <person name="Xu X."/>
            <person name="Zhang F."/>
            <person name="Xue H."/>
            <person name="Zhong H."/>
            <person name="Wang Y."/>
            <person name="Zhang K."/>
            <person name="Velt A."/>
            <person name="Avia K."/>
            <person name="Holtgrawe D."/>
            <person name="Grimplet J."/>
            <person name="Matus J.T."/>
            <person name="Ware D."/>
            <person name="Wu X."/>
            <person name="Wang H."/>
            <person name="Liu C."/>
            <person name="Fang Y."/>
            <person name="Rustenholz C."/>
            <person name="Cheng Z."/>
            <person name="Xiao H."/>
            <person name="Zhou Y."/>
        </authorList>
    </citation>
    <scope>NUCLEOTIDE SEQUENCE [LARGE SCALE GENOMIC DNA]</scope>
    <source>
        <strain evidence="6">cv. Pinot noir / PN40024</strain>
        <tissue evidence="5">Leaf</tissue>
    </source>
</reference>
<proteinExistence type="inferred from homology"/>
<dbReference type="Gene3D" id="1.50.10.10">
    <property type="match status" value="1"/>
</dbReference>
<keyword evidence="4" id="KW-0325">Glycoprotein</keyword>
<evidence type="ECO:0000313" key="6">
    <source>
        <dbReference type="Proteomes" id="UP001227230"/>
    </source>
</evidence>
<organism evidence="5 6">
    <name type="scientific">Vitis vinifera</name>
    <name type="common">Grape</name>
    <dbReference type="NCBI Taxonomy" id="29760"/>
    <lineage>
        <taxon>Eukaryota</taxon>
        <taxon>Viridiplantae</taxon>
        <taxon>Streptophyta</taxon>
        <taxon>Embryophyta</taxon>
        <taxon>Tracheophyta</taxon>
        <taxon>Spermatophyta</taxon>
        <taxon>Magnoliopsida</taxon>
        <taxon>eudicotyledons</taxon>
        <taxon>Gunneridae</taxon>
        <taxon>Pentapetalae</taxon>
        <taxon>rosids</taxon>
        <taxon>Vitales</taxon>
        <taxon>Vitaceae</taxon>
        <taxon>Viteae</taxon>
        <taxon>Vitis</taxon>
    </lineage>
</organism>
<dbReference type="Proteomes" id="UP001227230">
    <property type="component" value="Chromosome 11"/>
</dbReference>
<dbReference type="InterPro" id="IPR001382">
    <property type="entry name" value="Glyco_hydro_47"/>
</dbReference>
<dbReference type="SUPFAM" id="SSF48225">
    <property type="entry name" value="Seven-hairpin glycosidases"/>
    <property type="match status" value="1"/>
</dbReference>
<sequence length="113" mass="12826">MLLLNFYGHCSDTQFLSPSISLVILGNNTEFEKVAHLLFEKLSFDVDVRKNLFECNIRVLGGLVSADILPTDSRNRLVQGTYKNEQLILAEDLGDVFYLHFIHPLDCLMHGLT</sequence>
<protein>
    <submittedName>
        <fullName evidence="5">Uncharacterized protein</fullName>
    </submittedName>
</protein>